<feature type="domain" description="C2H2-type" evidence="9">
    <location>
        <begin position="12"/>
        <end position="40"/>
    </location>
</feature>
<evidence type="ECO:0000313" key="10">
    <source>
        <dbReference type="EMBL" id="KAK1760076.1"/>
    </source>
</evidence>
<keyword evidence="3" id="KW-0805">Transcription regulation</keyword>
<dbReference type="SMART" id="SM00066">
    <property type="entry name" value="GAL4"/>
    <property type="match status" value="1"/>
</dbReference>
<keyword evidence="4" id="KW-0804">Transcription</keyword>
<evidence type="ECO:0000256" key="6">
    <source>
        <dbReference type="PROSITE-ProRule" id="PRU00042"/>
    </source>
</evidence>
<keyword evidence="5" id="KW-0539">Nucleus</keyword>
<evidence type="ECO:0000259" key="8">
    <source>
        <dbReference type="PROSITE" id="PS50048"/>
    </source>
</evidence>
<evidence type="ECO:0000256" key="5">
    <source>
        <dbReference type="ARBA" id="ARBA00023242"/>
    </source>
</evidence>
<feature type="domain" description="Zn(2)-C6 fungal-type" evidence="8">
    <location>
        <begin position="46"/>
        <end position="76"/>
    </location>
</feature>
<keyword evidence="1" id="KW-0479">Metal-binding</keyword>
<dbReference type="Pfam" id="PF00172">
    <property type="entry name" value="Zn_clus"/>
    <property type="match status" value="1"/>
</dbReference>
<dbReference type="SUPFAM" id="SSF57701">
    <property type="entry name" value="Zn2/Cys6 DNA-binding domain"/>
    <property type="match status" value="1"/>
</dbReference>
<evidence type="ECO:0000313" key="11">
    <source>
        <dbReference type="Proteomes" id="UP001239445"/>
    </source>
</evidence>
<gene>
    <name evidence="10" type="ORF">QBC47DRAFT_366346</name>
</gene>
<protein>
    <recommendedName>
        <fullName evidence="12">Zn(2)-C6 fungal-type domain-containing protein</fullName>
    </recommendedName>
</protein>
<organism evidence="10 11">
    <name type="scientific">Echria macrotheca</name>
    <dbReference type="NCBI Taxonomy" id="438768"/>
    <lineage>
        <taxon>Eukaryota</taxon>
        <taxon>Fungi</taxon>
        <taxon>Dikarya</taxon>
        <taxon>Ascomycota</taxon>
        <taxon>Pezizomycotina</taxon>
        <taxon>Sordariomycetes</taxon>
        <taxon>Sordariomycetidae</taxon>
        <taxon>Sordariales</taxon>
        <taxon>Schizotheciaceae</taxon>
        <taxon>Echria</taxon>
    </lineage>
</organism>
<name>A0AAJ0F9C7_9PEZI</name>
<keyword evidence="6" id="KW-0863">Zinc-finger</keyword>
<dbReference type="InterPro" id="IPR001138">
    <property type="entry name" value="Zn2Cys6_DnaBD"/>
</dbReference>
<evidence type="ECO:0008006" key="12">
    <source>
        <dbReference type="Google" id="ProtNLM"/>
    </source>
</evidence>
<dbReference type="Proteomes" id="UP001239445">
    <property type="component" value="Unassembled WGS sequence"/>
</dbReference>
<proteinExistence type="predicted"/>
<accession>A0AAJ0F9C7</accession>
<feature type="region of interest" description="Disordered" evidence="7">
    <location>
        <begin position="78"/>
        <end position="121"/>
    </location>
</feature>
<evidence type="ECO:0000256" key="7">
    <source>
        <dbReference type="SAM" id="MobiDB-lite"/>
    </source>
</evidence>
<dbReference type="PROSITE" id="PS00463">
    <property type="entry name" value="ZN2_CY6_FUNGAL_1"/>
    <property type="match status" value="1"/>
</dbReference>
<evidence type="ECO:0000256" key="3">
    <source>
        <dbReference type="ARBA" id="ARBA00023015"/>
    </source>
</evidence>
<dbReference type="EMBL" id="MU839827">
    <property type="protein sequence ID" value="KAK1760076.1"/>
    <property type="molecule type" value="Genomic_DNA"/>
</dbReference>
<dbReference type="CDD" id="cd00067">
    <property type="entry name" value="GAL4"/>
    <property type="match status" value="1"/>
</dbReference>
<dbReference type="InterPro" id="IPR036864">
    <property type="entry name" value="Zn2-C6_fun-type_DNA-bd_sf"/>
</dbReference>
<evidence type="ECO:0000259" key="9">
    <source>
        <dbReference type="PROSITE" id="PS50157"/>
    </source>
</evidence>
<dbReference type="PANTHER" id="PTHR47660">
    <property type="entry name" value="TRANSCRIPTION FACTOR WITH C2H2 AND ZN(2)-CYS(6) DNA BINDING DOMAIN (EUROFUNG)-RELATED-RELATED"/>
    <property type="match status" value="1"/>
</dbReference>
<evidence type="ECO:0000256" key="4">
    <source>
        <dbReference type="ARBA" id="ARBA00023163"/>
    </source>
</evidence>
<dbReference type="PROSITE" id="PS50157">
    <property type="entry name" value="ZINC_FINGER_C2H2_2"/>
    <property type="match status" value="1"/>
</dbReference>
<dbReference type="GO" id="GO:0008270">
    <property type="term" value="F:zinc ion binding"/>
    <property type="evidence" value="ECO:0007669"/>
    <property type="project" value="UniProtKB-KW"/>
</dbReference>
<sequence length="523" mass="57552">MDPSIEPVSAVLRCTRCNKPFDKESTLKRHNYYCRSKKTPVSRIRSCVACAKRKSRCDGQKPACARCVDRGITCAYPSVGRPRQTSGPTPGLGDATDGSTPGSDDSVPSHVGSTPVGSDATDITVPAEWDASEFGFLPDFSDPQTYEALDFSTPPPLTGPGGADFTFSPNQQHATTAAEPVNNNRKNSLIPLTIAQLSHIVVPPPLATQPAYLFRSLEQRPATKQLGREKPASLVLKTLKSYVLMMTRPQELVTPPPFLHPKLMRLVLAPEGTDNGIVAEMEPLHNCISLLHMAGSRVPGSRKLFWRTVRGECERLHALHAGMSKWEALYGMQALFLYIIMRLDEGPTEDNRQVDLHLVAGVTALATHLASFAATEPDIPSTWNDWIFEESRRRLCVVYQIINMLVFFEPAAMCHLHTTDILIAPLPAPRPLWEAVEESSWRTERSHISSYSPRDDEIYALAGSGEIVKLKQARPPCHEEVAAMVRKPKDADGLLRSTASWDEWLTGMDGLGGLVMLAASLIQ</sequence>
<keyword evidence="2" id="KW-0862">Zinc</keyword>
<keyword evidence="11" id="KW-1185">Reference proteome</keyword>
<dbReference type="GO" id="GO:0000981">
    <property type="term" value="F:DNA-binding transcription factor activity, RNA polymerase II-specific"/>
    <property type="evidence" value="ECO:0007669"/>
    <property type="project" value="InterPro"/>
</dbReference>
<comment type="caution">
    <text evidence="10">The sequence shown here is derived from an EMBL/GenBank/DDBJ whole genome shotgun (WGS) entry which is preliminary data.</text>
</comment>
<dbReference type="PROSITE" id="PS50048">
    <property type="entry name" value="ZN2_CY6_FUNGAL_2"/>
    <property type="match status" value="1"/>
</dbReference>
<evidence type="ECO:0000256" key="2">
    <source>
        <dbReference type="ARBA" id="ARBA00022833"/>
    </source>
</evidence>
<dbReference type="PANTHER" id="PTHR47660:SF3">
    <property type="entry name" value="FINGER DOMAIN PROTEIN, PUTATIVE (AFU_ORTHOLOGUE AFUA_4G03310)-RELATED"/>
    <property type="match status" value="1"/>
</dbReference>
<dbReference type="AlphaFoldDB" id="A0AAJ0F9C7"/>
<dbReference type="InterPro" id="IPR013087">
    <property type="entry name" value="Znf_C2H2_type"/>
</dbReference>
<dbReference type="Gene3D" id="4.10.240.10">
    <property type="entry name" value="Zn(2)-C6 fungal-type DNA-binding domain"/>
    <property type="match status" value="1"/>
</dbReference>
<dbReference type="PRINTS" id="PR00755">
    <property type="entry name" value="AFLATOXINBRP"/>
</dbReference>
<evidence type="ECO:0000256" key="1">
    <source>
        <dbReference type="ARBA" id="ARBA00022723"/>
    </source>
</evidence>
<reference evidence="10" key="1">
    <citation type="submission" date="2023-06" db="EMBL/GenBank/DDBJ databases">
        <title>Genome-scale phylogeny and comparative genomics of the fungal order Sordariales.</title>
        <authorList>
            <consortium name="Lawrence Berkeley National Laboratory"/>
            <person name="Hensen N."/>
            <person name="Bonometti L."/>
            <person name="Westerberg I."/>
            <person name="Brannstrom I.O."/>
            <person name="Guillou S."/>
            <person name="Cros-Aarteil S."/>
            <person name="Calhoun S."/>
            <person name="Haridas S."/>
            <person name="Kuo A."/>
            <person name="Mondo S."/>
            <person name="Pangilinan J."/>
            <person name="Riley R."/>
            <person name="Labutti K."/>
            <person name="Andreopoulos B."/>
            <person name="Lipzen A."/>
            <person name="Chen C."/>
            <person name="Yanf M."/>
            <person name="Daum C."/>
            <person name="Ng V."/>
            <person name="Clum A."/>
            <person name="Steindorff A."/>
            <person name="Ohm R."/>
            <person name="Martin F."/>
            <person name="Silar P."/>
            <person name="Natvig D."/>
            <person name="Lalanne C."/>
            <person name="Gautier V."/>
            <person name="Ament-Velasquez S.L."/>
            <person name="Kruys A."/>
            <person name="Hutchinson M.I."/>
            <person name="Powell A.J."/>
            <person name="Barry K."/>
            <person name="Miller A.N."/>
            <person name="Grigoriev I.V."/>
            <person name="Debuchy R."/>
            <person name="Gladieux P."/>
            <person name="Thoren M.H."/>
            <person name="Johannesson H."/>
        </authorList>
    </citation>
    <scope>NUCLEOTIDE SEQUENCE</scope>
    <source>
        <strain evidence="10">PSN4</strain>
    </source>
</reference>